<dbReference type="SUPFAM" id="SSF52540">
    <property type="entry name" value="P-loop containing nucleoside triphosphate hydrolases"/>
    <property type="match status" value="2"/>
</dbReference>
<keyword evidence="7" id="KW-0132">Cell division</keyword>
<dbReference type="InterPro" id="IPR003593">
    <property type="entry name" value="AAA+_ATPase"/>
</dbReference>
<keyword evidence="2" id="KW-0963">Cytoplasm</keyword>
<evidence type="ECO:0000256" key="3">
    <source>
        <dbReference type="ARBA" id="ARBA00022741"/>
    </source>
</evidence>
<feature type="compositionally biased region" description="Acidic residues" evidence="5">
    <location>
        <begin position="69"/>
        <end position="81"/>
    </location>
</feature>
<feature type="region of interest" description="Disordered" evidence="5">
    <location>
        <begin position="1"/>
        <end position="90"/>
    </location>
</feature>
<dbReference type="Proteomes" id="UP000585474">
    <property type="component" value="Unassembled WGS sequence"/>
</dbReference>
<dbReference type="GO" id="GO:0005737">
    <property type="term" value="C:cytoplasm"/>
    <property type="evidence" value="ECO:0007669"/>
    <property type="project" value="UniProtKB-SubCell"/>
</dbReference>
<dbReference type="PANTHER" id="PTHR48470">
    <property type="entry name" value="CELL DIVISION CONTROL PROTEIN 48 C ISOFORM 1"/>
    <property type="match status" value="1"/>
</dbReference>
<feature type="domain" description="AAA+ ATPase" evidence="6">
    <location>
        <begin position="192"/>
        <end position="410"/>
    </location>
</feature>
<keyword evidence="3" id="KW-0547">Nucleotide-binding</keyword>
<dbReference type="OrthoDB" id="27435at2759"/>
<dbReference type="EMBL" id="BJWL01000015">
    <property type="protein sequence ID" value="GFZ02818.1"/>
    <property type="molecule type" value="Genomic_DNA"/>
</dbReference>
<feature type="domain" description="AAA+ ATPase" evidence="6">
    <location>
        <begin position="562"/>
        <end position="698"/>
    </location>
</feature>
<dbReference type="Pfam" id="PF00004">
    <property type="entry name" value="AAA"/>
    <property type="match status" value="3"/>
</dbReference>
<dbReference type="GO" id="GO:0005524">
    <property type="term" value="F:ATP binding"/>
    <property type="evidence" value="ECO:0007669"/>
    <property type="project" value="UniProtKB-KW"/>
</dbReference>
<comment type="caution">
    <text evidence="7">The sequence shown here is derived from an EMBL/GenBank/DDBJ whole genome shotgun (WGS) entry which is preliminary data.</text>
</comment>
<dbReference type="InterPro" id="IPR003959">
    <property type="entry name" value="ATPase_AAA_core"/>
</dbReference>
<keyword evidence="7" id="KW-0131">Cell cycle</keyword>
<evidence type="ECO:0000313" key="8">
    <source>
        <dbReference type="Proteomes" id="UP000585474"/>
    </source>
</evidence>
<dbReference type="InterPro" id="IPR027417">
    <property type="entry name" value="P-loop_NTPase"/>
</dbReference>
<dbReference type="PROSITE" id="PS00674">
    <property type="entry name" value="AAA"/>
    <property type="match status" value="2"/>
</dbReference>
<evidence type="ECO:0000256" key="1">
    <source>
        <dbReference type="ARBA" id="ARBA00004496"/>
    </source>
</evidence>
<dbReference type="FunFam" id="1.10.8.60:FF:000109">
    <property type="entry name" value="Cell division control protein 48 homolog C"/>
    <property type="match status" value="1"/>
</dbReference>
<evidence type="ECO:0000256" key="2">
    <source>
        <dbReference type="ARBA" id="ARBA00022490"/>
    </source>
</evidence>
<protein>
    <submittedName>
        <fullName evidence="7">Cell division cycle 48C</fullName>
    </submittedName>
</protein>
<evidence type="ECO:0000256" key="4">
    <source>
        <dbReference type="ARBA" id="ARBA00022840"/>
    </source>
</evidence>
<keyword evidence="8" id="KW-1185">Reference proteome</keyword>
<dbReference type="GO" id="GO:0016887">
    <property type="term" value="F:ATP hydrolysis activity"/>
    <property type="evidence" value="ECO:0007669"/>
    <property type="project" value="InterPro"/>
</dbReference>
<dbReference type="SMART" id="SM00382">
    <property type="entry name" value="AAA"/>
    <property type="match status" value="2"/>
</dbReference>
<keyword evidence="4" id="KW-0067">ATP-binding</keyword>
<comment type="subcellular location">
    <subcellularLocation>
        <location evidence="1">Cytoplasm</location>
    </subcellularLocation>
</comment>
<dbReference type="FunFam" id="3.40.50.300:FF:000567">
    <property type="entry name" value="ATPase, AAA family protein"/>
    <property type="match status" value="1"/>
</dbReference>
<feature type="compositionally biased region" description="Basic residues" evidence="5">
    <location>
        <begin position="31"/>
        <end position="41"/>
    </location>
</feature>
<dbReference type="AlphaFoldDB" id="A0A7J0FY11"/>
<accession>A0A7J0FY11</accession>
<name>A0A7J0FY11_9ERIC</name>
<dbReference type="GO" id="GO:0051301">
    <property type="term" value="P:cell division"/>
    <property type="evidence" value="ECO:0007669"/>
    <property type="project" value="UniProtKB-KW"/>
</dbReference>
<evidence type="ECO:0000313" key="7">
    <source>
        <dbReference type="EMBL" id="GFZ02818.1"/>
    </source>
</evidence>
<dbReference type="Pfam" id="PF17862">
    <property type="entry name" value="AAA_lid_3"/>
    <property type="match status" value="2"/>
</dbReference>
<gene>
    <name evidence="7" type="ORF">Acr_15g0014260</name>
</gene>
<dbReference type="Gene3D" id="3.40.50.300">
    <property type="entry name" value="P-loop containing nucleotide triphosphate hydrolases"/>
    <property type="match status" value="3"/>
</dbReference>
<evidence type="ECO:0000259" key="6">
    <source>
        <dbReference type="SMART" id="SM00382"/>
    </source>
</evidence>
<organism evidence="7 8">
    <name type="scientific">Actinidia rufa</name>
    <dbReference type="NCBI Taxonomy" id="165716"/>
    <lineage>
        <taxon>Eukaryota</taxon>
        <taxon>Viridiplantae</taxon>
        <taxon>Streptophyta</taxon>
        <taxon>Embryophyta</taxon>
        <taxon>Tracheophyta</taxon>
        <taxon>Spermatophyta</taxon>
        <taxon>Magnoliopsida</taxon>
        <taxon>eudicotyledons</taxon>
        <taxon>Gunneridae</taxon>
        <taxon>Pentapetalae</taxon>
        <taxon>asterids</taxon>
        <taxon>Ericales</taxon>
        <taxon>Actinidiaceae</taxon>
        <taxon>Actinidia</taxon>
    </lineage>
</organism>
<dbReference type="InterPro" id="IPR055278">
    <property type="entry name" value="CDC48c"/>
</dbReference>
<dbReference type="InterPro" id="IPR041569">
    <property type="entry name" value="AAA_lid_3"/>
</dbReference>
<proteinExistence type="predicted"/>
<dbReference type="InterPro" id="IPR003960">
    <property type="entry name" value="ATPase_AAA_CS"/>
</dbReference>
<dbReference type="PANTHER" id="PTHR48470:SF1">
    <property type="entry name" value="CELL DIVISION CONTROL PROTEIN 48 C ISOFORM 1"/>
    <property type="match status" value="1"/>
</dbReference>
<sequence length="805" mass="89488">MKMGSRRRGGGGGSTSTGFESVLRRNIESFKHKHARHRRRDRNLPPLELPRVAAIGESTHSSEEAKGIDEEESTSESEETDGAVSTSEDAIYGERIEPEFDLMKSMLRANYSDSKDARKLKRQAGKDKVEKNVELEMDVDYKATQKVDLLGGKDGPRFRDLGGMDGVVEELKMEVIVPLYHPHLPRWLGVRPMAGILLHGPPGCGKTKLAHAIANETGVPFYKISATELVSGVTGVGLGIWDLVLFNRSFAWDVVMEVFVGLMAWAYLFAMLSKICSKLLRTRATLLADYWSSGQGESSWTVDTNRQERLLQDWEMGSVMELVDLLSRKLFECSGMISLVRPYGDPRPPTRVAFFIWLVQPVDVDPNAESSNIRPGYVLVIGATNRPDAVDPALRRPGRFDREIVLGVPDENARVEILSVLTRNLRVEGAFDLVKIARSTPGFVGADLAALANKAGNLAMKRIIDRRKCVLSLEPRDGDHTEDWWRNPWLPEEMENLSITMSDFEEAAKLVQPSSRREGFSTVPNVKWEDVGGLHLLRQEFDRYIVRRIKYPEDYEGFGVDLETGFLLYGPPGCGKTLIAKAVANEAGANFIHIKGPELLSKYVGESELAVRTIFSRARTCSPCILFFDEVDALTTKRGKEGGWVVERLLNQLLIELDGAEHRQGVYVIGATNRPEVMDRALLRPGRFGKLLYVPLPSPDERGLILKALSRNKPIDGSVDLIAVGRDEACENLSGADLSALMNEAAMAALEERQIAQSSDTPPSTTPPSTIKKAHFEQALKKISPSVSDKQKQYYHLLSESFRAA</sequence>
<dbReference type="Gene3D" id="1.10.8.60">
    <property type="match status" value="2"/>
</dbReference>
<reference evidence="7 8" key="1">
    <citation type="submission" date="2019-07" db="EMBL/GenBank/DDBJ databases">
        <title>De Novo Assembly of kiwifruit Actinidia rufa.</title>
        <authorList>
            <person name="Sugita-Konishi S."/>
            <person name="Sato K."/>
            <person name="Mori E."/>
            <person name="Abe Y."/>
            <person name="Kisaki G."/>
            <person name="Hamano K."/>
            <person name="Suezawa K."/>
            <person name="Otani M."/>
            <person name="Fukuda T."/>
            <person name="Manabe T."/>
            <person name="Gomi K."/>
            <person name="Tabuchi M."/>
            <person name="Akimitsu K."/>
            <person name="Kataoka I."/>
        </authorList>
    </citation>
    <scope>NUCLEOTIDE SEQUENCE [LARGE SCALE GENOMIC DNA]</scope>
    <source>
        <strain evidence="8">cv. Fuchu</strain>
    </source>
</reference>
<evidence type="ECO:0000256" key="5">
    <source>
        <dbReference type="SAM" id="MobiDB-lite"/>
    </source>
</evidence>